<dbReference type="AlphaFoldDB" id="A0A975BME3"/>
<dbReference type="PANTHER" id="PTHR43553">
    <property type="entry name" value="HEAVY METAL TRANSPORTER"/>
    <property type="match status" value="1"/>
</dbReference>
<dbReference type="InterPro" id="IPR050095">
    <property type="entry name" value="ECF_ABC_transporter_ATP-bd"/>
</dbReference>
<evidence type="ECO:0000256" key="5">
    <source>
        <dbReference type="ARBA" id="ARBA00022840"/>
    </source>
</evidence>
<proteinExistence type="predicted"/>
<evidence type="ECO:0000256" key="6">
    <source>
        <dbReference type="ARBA" id="ARBA00022989"/>
    </source>
</evidence>
<evidence type="ECO:0000256" key="2">
    <source>
        <dbReference type="ARBA" id="ARBA00022448"/>
    </source>
</evidence>
<feature type="domain" description="ABC transmembrane type-1" evidence="10">
    <location>
        <begin position="57"/>
        <end position="293"/>
    </location>
</feature>
<feature type="transmembrane region" description="Helical" evidence="8">
    <location>
        <begin position="12"/>
        <end position="37"/>
    </location>
</feature>
<evidence type="ECO:0000256" key="1">
    <source>
        <dbReference type="ARBA" id="ARBA00004651"/>
    </source>
</evidence>
<evidence type="ECO:0000256" key="7">
    <source>
        <dbReference type="ARBA" id="ARBA00023136"/>
    </source>
</evidence>
<dbReference type="GO" id="GO:0043190">
    <property type="term" value="C:ATP-binding cassette (ABC) transporter complex"/>
    <property type="evidence" value="ECO:0007669"/>
    <property type="project" value="TreeGrafter"/>
</dbReference>
<keyword evidence="12" id="KW-1185">Reference proteome</keyword>
<dbReference type="SMART" id="SM00382">
    <property type="entry name" value="AAA"/>
    <property type="match status" value="1"/>
</dbReference>
<keyword evidence="7 8" id="KW-0472">Membrane</keyword>
<comment type="subcellular location">
    <subcellularLocation>
        <location evidence="1">Cell membrane</location>
        <topology evidence="1">Multi-pass membrane protein</topology>
    </subcellularLocation>
</comment>
<dbReference type="PANTHER" id="PTHR43553:SF11">
    <property type="entry name" value="ABC TRANSPORTER ATP-BINDING_PERMEASE PROTEIN YOJI"/>
    <property type="match status" value="1"/>
</dbReference>
<gene>
    <name evidence="11" type="ORF">dnm_038800</name>
</gene>
<reference evidence="11" key="1">
    <citation type="journal article" date="2021" name="Microb. Physiol.">
        <title>Proteogenomic Insights into the Physiology of Marine, Sulfate-Reducing, Filamentous Desulfonema limicola and Desulfonema magnum.</title>
        <authorList>
            <person name="Schnaars V."/>
            <person name="Wohlbrand L."/>
            <person name="Scheve S."/>
            <person name="Hinrichs C."/>
            <person name="Reinhardt R."/>
            <person name="Rabus R."/>
        </authorList>
    </citation>
    <scope>NUCLEOTIDE SEQUENCE</scope>
    <source>
        <strain evidence="11">4be13</strain>
    </source>
</reference>
<dbReference type="Gene3D" id="3.40.50.300">
    <property type="entry name" value="P-loop containing nucleotide triphosphate hydrolases"/>
    <property type="match status" value="1"/>
</dbReference>
<dbReference type="GO" id="GO:0140359">
    <property type="term" value="F:ABC-type transporter activity"/>
    <property type="evidence" value="ECO:0007669"/>
    <property type="project" value="InterPro"/>
</dbReference>
<dbReference type="InterPro" id="IPR003593">
    <property type="entry name" value="AAA+_ATPase"/>
</dbReference>
<keyword evidence="6 8" id="KW-1133">Transmembrane helix</keyword>
<dbReference type="KEGG" id="dmm:dnm_038800"/>
<evidence type="ECO:0000259" key="10">
    <source>
        <dbReference type="PROSITE" id="PS50929"/>
    </source>
</evidence>
<evidence type="ECO:0000313" key="12">
    <source>
        <dbReference type="Proteomes" id="UP000663722"/>
    </source>
</evidence>
<dbReference type="Gene3D" id="1.20.1560.10">
    <property type="entry name" value="ABC transporter type 1, transmembrane domain"/>
    <property type="match status" value="1"/>
</dbReference>
<keyword evidence="5 11" id="KW-0067">ATP-binding</keyword>
<dbReference type="InterPro" id="IPR036640">
    <property type="entry name" value="ABC1_TM_sf"/>
</dbReference>
<evidence type="ECO:0000256" key="8">
    <source>
        <dbReference type="SAM" id="Phobius"/>
    </source>
</evidence>
<protein>
    <submittedName>
        <fullName evidence="11">ABC transporter, ATP-binding protein</fullName>
    </submittedName>
</protein>
<dbReference type="InterPro" id="IPR011527">
    <property type="entry name" value="ABC1_TM_dom"/>
</dbReference>
<evidence type="ECO:0000256" key="3">
    <source>
        <dbReference type="ARBA" id="ARBA00022692"/>
    </source>
</evidence>
<evidence type="ECO:0000259" key="9">
    <source>
        <dbReference type="PROSITE" id="PS50893"/>
    </source>
</evidence>
<evidence type="ECO:0000313" key="11">
    <source>
        <dbReference type="EMBL" id="QTA87843.1"/>
    </source>
</evidence>
<dbReference type="Proteomes" id="UP000663722">
    <property type="component" value="Chromosome"/>
</dbReference>
<dbReference type="EMBL" id="CP061800">
    <property type="protein sequence ID" value="QTA87843.1"/>
    <property type="molecule type" value="Genomic_DNA"/>
</dbReference>
<feature type="transmembrane region" description="Helical" evidence="8">
    <location>
        <begin position="235"/>
        <end position="258"/>
    </location>
</feature>
<feature type="domain" description="ABC transporter" evidence="9">
    <location>
        <begin position="333"/>
        <end position="540"/>
    </location>
</feature>
<dbReference type="SUPFAM" id="SSF90123">
    <property type="entry name" value="ABC transporter transmembrane region"/>
    <property type="match status" value="1"/>
</dbReference>
<dbReference type="PROSITE" id="PS51257">
    <property type="entry name" value="PROKAR_LIPOPROTEIN"/>
    <property type="match status" value="1"/>
</dbReference>
<dbReference type="InterPro" id="IPR003439">
    <property type="entry name" value="ABC_transporter-like_ATP-bd"/>
</dbReference>
<organism evidence="11 12">
    <name type="scientific">Desulfonema magnum</name>
    <dbReference type="NCBI Taxonomy" id="45655"/>
    <lineage>
        <taxon>Bacteria</taxon>
        <taxon>Pseudomonadati</taxon>
        <taxon>Thermodesulfobacteriota</taxon>
        <taxon>Desulfobacteria</taxon>
        <taxon>Desulfobacterales</taxon>
        <taxon>Desulfococcaceae</taxon>
        <taxon>Desulfonema</taxon>
    </lineage>
</organism>
<evidence type="ECO:0000256" key="4">
    <source>
        <dbReference type="ARBA" id="ARBA00022741"/>
    </source>
</evidence>
<dbReference type="GO" id="GO:0005524">
    <property type="term" value="F:ATP binding"/>
    <property type="evidence" value="ECO:0007669"/>
    <property type="project" value="UniProtKB-KW"/>
</dbReference>
<dbReference type="PROSITE" id="PS50893">
    <property type="entry name" value="ABC_TRANSPORTER_2"/>
    <property type="match status" value="1"/>
</dbReference>
<feature type="transmembrane region" description="Helical" evidence="8">
    <location>
        <begin position="151"/>
        <end position="167"/>
    </location>
</feature>
<dbReference type="PROSITE" id="PS50929">
    <property type="entry name" value="ABC_TM1F"/>
    <property type="match status" value="1"/>
</dbReference>
<dbReference type="GO" id="GO:0016887">
    <property type="term" value="F:ATP hydrolysis activity"/>
    <property type="evidence" value="ECO:0007669"/>
    <property type="project" value="InterPro"/>
</dbReference>
<dbReference type="Pfam" id="PF00005">
    <property type="entry name" value="ABC_tran"/>
    <property type="match status" value="1"/>
</dbReference>
<feature type="transmembrane region" description="Helical" evidence="8">
    <location>
        <begin position="49"/>
        <end position="66"/>
    </location>
</feature>
<keyword evidence="2" id="KW-0813">Transport</keyword>
<keyword evidence="4" id="KW-0547">Nucleotide-binding</keyword>
<dbReference type="InterPro" id="IPR027417">
    <property type="entry name" value="P-loop_NTPase"/>
</dbReference>
<name>A0A975BME3_9BACT</name>
<feature type="transmembrane region" description="Helical" evidence="8">
    <location>
        <begin position="124"/>
        <end position="145"/>
    </location>
</feature>
<accession>A0A975BME3</accession>
<sequence>MFKLLFFPENKLSFTPVFVLMMTFMAAIGCSSMAIIVNEAAGEILEGRVHLTHLPPFLAALVFFVITKRIALRTGIDFVEQTLEKYLNKVGNQLRQAELMQIENLDKGEIYVKMTMDTKKISRTAAAGINVIQSVFTILFVVAYIFVTSPLSGFIFLGLFMISLLYYQSYRHSLHEAIHGAVSKETELFDDFGHVLDGFKELKISHEKNEDFFHNYLRPLSDTVKRLRIRVGDKYARVNVFSFVFMFYLSLGCVVFLLPSYVPVSVRFKVIAASAFLWDPINILSVSMPEILQAYVSGERLDQLEQQLQVSSDLGEFAASTRPEDPLYDFNEIRIENLRFDYTDKEGNTTFFIGPLNLTLKAGEILFLKGGNGSGKSTLLKMLTGLYPPRSGAFVMDGTEINMAEHRHLFSVVYTDCHLFDGLYGIESPSDEKVNELLNMMGIFHKVRWQEGQFRYSELSTGQRKRLSFITALLEDKPIYVFDEWAAEQDPEFRKSFYEKLLPELKARGKTIIAATHDEHYFHVADQVIKMEYGQVRSDA</sequence>
<keyword evidence="3 8" id="KW-0812">Transmembrane</keyword>
<dbReference type="SUPFAM" id="SSF52540">
    <property type="entry name" value="P-loop containing nucleoside triphosphate hydrolases"/>
    <property type="match status" value="1"/>
</dbReference>